<dbReference type="AlphaFoldDB" id="A0A5S5BC70"/>
<keyword evidence="1" id="KW-1133">Transmembrane helix</keyword>
<dbReference type="EMBL" id="VNHQ01000013">
    <property type="protein sequence ID" value="TYP63942.1"/>
    <property type="molecule type" value="Genomic_DNA"/>
</dbReference>
<dbReference type="OrthoDB" id="9776609at2"/>
<feature type="transmembrane region" description="Helical" evidence="1">
    <location>
        <begin position="141"/>
        <end position="163"/>
    </location>
</feature>
<comment type="caution">
    <text evidence="2">The sequence shown here is derived from an EMBL/GenBank/DDBJ whole genome shotgun (WGS) entry which is preliminary data.</text>
</comment>
<accession>A0A5S5BC70</accession>
<dbReference type="Pfam" id="PF03929">
    <property type="entry name" value="PepSY_TM"/>
    <property type="match status" value="1"/>
</dbReference>
<feature type="transmembrane region" description="Helical" evidence="1">
    <location>
        <begin position="385"/>
        <end position="404"/>
    </location>
</feature>
<gene>
    <name evidence="2" type="ORF">A9A72_123722</name>
</gene>
<dbReference type="PANTHER" id="PTHR34219">
    <property type="entry name" value="IRON-REGULATED INNER MEMBRANE PROTEIN-RELATED"/>
    <property type="match status" value="1"/>
</dbReference>
<feature type="transmembrane region" description="Helical" evidence="1">
    <location>
        <begin position="424"/>
        <end position="441"/>
    </location>
</feature>
<evidence type="ECO:0000256" key="1">
    <source>
        <dbReference type="SAM" id="Phobius"/>
    </source>
</evidence>
<feature type="transmembrane region" description="Helical" evidence="1">
    <location>
        <begin position="480"/>
        <end position="500"/>
    </location>
</feature>
<organism evidence="2 3">
    <name type="scientific">Stutzerimonas stutzeri</name>
    <name type="common">Pseudomonas stutzeri</name>
    <dbReference type="NCBI Taxonomy" id="316"/>
    <lineage>
        <taxon>Bacteria</taxon>
        <taxon>Pseudomonadati</taxon>
        <taxon>Pseudomonadota</taxon>
        <taxon>Gammaproteobacteria</taxon>
        <taxon>Pseudomonadales</taxon>
        <taxon>Pseudomonadaceae</taxon>
        <taxon>Stutzerimonas</taxon>
    </lineage>
</organism>
<feature type="transmembrane region" description="Helical" evidence="1">
    <location>
        <begin position="184"/>
        <end position="214"/>
    </location>
</feature>
<evidence type="ECO:0000313" key="3">
    <source>
        <dbReference type="Proteomes" id="UP000324282"/>
    </source>
</evidence>
<keyword evidence="1" id="KW-0812">Transmembrane</keyword>
<keyword evidence="1" id="KW-0472">Membrane</keyword>
<dbReference type="PANTHER" id="PTHR34219:SF4">
    <property type="entry name" value="PEPSY DOMAIN-CONTAINING PROTEIN"/>
    <property type="match status" value="1"/>
</dbReference>
<name>A0A5S5BC70_STUST</name>
<dbReference type="InterPro" id="IPR005625">
    <property type="entry name" value="PepSY-ass_TM"/>
</dbReference>
<feature type="transmembrane region" description="Helical" evidence="1">
    <location>
        <begin position="344"/>
        <end position="364"/>
    </location>
</feature>
<feature type="transmembrane region" description="Helical" evidence="1">
    <location>
        <begin position="453"/>
        <end position="474"/>
    </location>
</feature>
<dbReference type="RefSeq" id="WP_148925567.1">
    <property type="nucleotide sequence ID" value="NZ_VNHQ01000013.1"/>
</dbReference>
<protein>
    <submittedName>
        <fullName evidence="2">Putative iron-regulated membrane protein</fullName>
    </submittedName>
</protein>
<sequence length="525" mass="58209">MAPGSGFRQSMSWLHTWAGVLFGGLLLAIFWTGSLSVFDREIDRWMQPDTRLPPPPAEFSLDRLVVPHARQLAQDAPVWSISLPTPRVPTLQLDYQRPQQDAVRRHIDPRTGELLADQGSWAGTRFIFPFHFSLHLGWRSIGYWLVGAAGMGMLVLLTSGVVAHRKLIAEFFTFRPRKRLQRKLLDLHNLTGVLVLPFHFGISLSGLIIFYSIYFPGITQALYPQGRAQLQLEALGNYSRPAAGLTAEIASLDSMLTSAKDVWESSGTPGQAYFVRVWHPGDRNAYVEVRRSHANEVTMNVDRLTFDGTTGELLHQHSAAPVAGVQRFLTGLHFIQFEHWTLRWLYFIGGMSGCVLIGTGLLFWSGSRRARHERQGRIGTRVVDAVSVTAGPGLIIATLIFFVTNRLLPAGSEWFGHSRAELEIWAFYLSWLLALAHAAWCPAQAWRQQLQCAAVLAVTAVALNALTTAFLLPLSLFSGSAAVAGMDMMLLVLAGLCLLASRRIRRAQISAPPASRPSRIEPPHA</sequence>
<reference evidence="2 3" key="1">
    <citation type="submission" date="2019-07" db="EMBL/GenBank/DDBJ databases">
        <title>Deep subsurface shale carbon reservoir microbial communities from Ohio and West Virginia, USA.</title>
        <authorList>
            <person name="Wrighton K."/>
        </authorList>
    </citation>
    <scope>NUCLEOTIDE SEQUENCE [LARGE SCALE GENOMIC DNA]</scope>
    <source>
        <strain evidence="2 3">NP_8Ht</strain>
    </source>
</reference>
<proteinExistence type="predicted"/>
<dbReference type="Proteomes" id="UP000324282">
    <property type="component" value="Unassembled WGS sequence"/>
</dbReference>
<evidence type="ECO:0000313" key="2">
    <source>
        <dbReference type="EMBL" id="TYP63942.1"/>
    </source>
</evidence>
<feature type="transmembrane region" description="Helical" evidence="1">
    <location>
        <begin position="12"/>
        <end position="31"/>
    </location>
</feature>